<accession>A0AB34J4F2</accession>
<organism evidence="2 3">
    <name type="scientific">Prymnesium parvum</name>
    <name type="common">Toxic golden alga</name>
    <dbReference type="NCBI Taxonomy" id="97485"/>
    <lineage>
        <taxon>Eukaryota</taxon>
        <taxon>Haptista</taxon>
        <taxon>Haptophyta</taxon>
        <taxon>Prymnesiophyceae</taxon>
        <taxon>Prymnesiales</taxon>
        <taxon>Prymnesiaceae</taxon>
        <taxon>Prymnesium</taxon>
    </lineage>
</organism>
<dbReference type="AlphaFoldDB" id="A0AB34J4F2"/>
<protein>
    <submittedName>
        <fullName evidence="2">Uncharacterized protein</fullName>
    </submittedName>
</protein>
<evidence type="ECO:0000256" key="1">
    <source>
        <dbReference type="SAM" id="MobiDB-lite"/>
    </source>
</evidence>
<gene>
    <name evidence="2" type="ORF">AB1Y20_006187</name>
</gene>
<comment type="caution">
    <text evidence="2">The sequence shown here is derived from an EMBL/GenBank/DDBJ whole genome shotgun (WGS) entry which is preliminary data.</text>
</comment>
<evidence type="ECO:0000313" key="2">
    <source>
        <dbReference type="EMBL" id="KAL1511386.1"/>
    </source>
</evidence>
<evidence type="ECO:0000313" key="3">
    <source>
        <dbReference type="Proteomes" id="UP001515480"/>
    </source>
</evidence>
<dbReference type="EMBL" id="JBGBPQ010000014">
    <property type="protein sequence ID" value="KAL1511386.1"/>
    <property type="molecule type" value="Genomic_DNA"/>
</dbReference>
<sequence length="184" mass="20603">MEGRASPPTSWRRTSSIYRQAISTSERGLRLTSSSVASSPHSLRREQKNDQWVSEKGVPGFKSPSDERREALHIGKIAKALGIPISKDCPKSADAYVAPECPCATLKGIPPEHWYYSPRSEEYKSGEDKYTRQPPADVFKFGYYHKLGKCRRMREEAHKLAKADPAKIGLLTPLPRGSEDCITL</sequence>
<feature type="compositionally biased region" description="Polar residues" evidence="1">
    <location>
        <begin position="29"/>
        <end position="41"/>
    </location>
</feature>
<proteinExistence type="predicted"/>
<reference evidence="2 3" key="1">
    <citation type="journal article" date="2024" name="Science">
        <title>Giant polyketide synthase enzymes in the biosynthesis of giant marine polyether toxins.</title>
        <authorList>
            <person name="Fallon T.R."/>
            <person name="Shende V.V."/>
            <person name="Wierzbicki I.H."/>
            <person name="Pendleton A.L."/>
            <person name="Watervoot N.F."/>
            <person name="Auber R.P."/>
            <person name="Gonzalez D.J."/>
            <person name="Wisecaver J.H."/>
            <person name="Moore B.S."/>
        </authorList>
    </citation>
    <scope>NUCLEOTIDE SEQUENCE [LARGE SCALE GENOMIC DNA]</scope>
    <source>
        <strain evidence="2 3">12B1</strain>
    </source>
</reference>
<name>A0AB34J4F2_PRYPA</name>
<feature type="region of interest" description="Disordered" evidence="1">
    <location>
        <begin position="29"/>
        <end position="67"/>
    </location>
</feature>
<keyword evidence="3" id="KW-1185">Reference proteome</keyword>
<dbReference type="Proteomes" id="UP001515480">
    <property type="component" value="Unassembled WGS sequence"/>
</dbReference>